<reference evidence="4" key="1">
    <citation type="submission" date="2017-03" db="EMBL/GenBank/DDBJ databases">
        <title>Phytopthora megakarya and P. palmivora, two closely related causual agents of cacao black pod achieved similar genome size and gene model numbers by different mechanisms.</title>
        <authorList>
            <person name="Ali S."/>
            <person name="Shao J."/>
            <person name="Larry D.J."/>
            <person name="Kronmiller B."/>
            <person name="Shen D."/>
            <person name="Strem M.D."/>
            <person name="Melnick R.L."/>
            <person name="Guiltinan M.J."/>
            <person name="Tyler B.M."/>
            <person name="Meinhardt L.W."/>
            <person name="Bailey B.A."/>
        </authorList>
    </citation>
    <scope>NUCLEOTIDE SEQUENCE [LARGE SCALE GENOMIC DNA]</scope>
    <source>
        <strain evidence="4">zdho120</strain>
    </source>
</reference>
<dbReference type="InterPro" id="IPR001878">
    <property type="entry name" value="Znf_CCHC"/>
</dbReference>
<evidence type="ECO:0000259" key="2">
    <source>
        <dbReference type="PROSITE" id="PS50158"/>
    </source>
</evidence>
<keyword evidence="1" id="KW-0862">Zinc</keyword>
<dbReference type="PROSITE" id="PS50158">
    <property type="entry name" value="ZF_CCHC"/>
    <property type="match status" value="1"/>
</dbReference>
<dbReference type="AlphaFoldDB" id="A0A225W9Y2"/>
<dbReference type="InterPro" id="IPR036875">
    <property type="entry name" value="Znf_CCHC_sf"/>
</dbReference>
<dbReference type="Proteomes" id="UP000198211">
    <property type="component" value="Unassembled WGS sequence"/>
</dbReference>
<feature type="domain" description="CCHC-type" evidence="2">
    <location>
        <begin position="36"/>
        <end position="51"/>
    </location>
</feature>
<evidence type="ECO:0000313" key="4">
    <source>
        <dbReference type="Proteomes" id="UP000198211"/>
    </source>
</evidence>
<gene>
    <name evidence="3" type="ORF">PHMEG_00011954</name>
</gene>
<proteinExistence type="predicted"/>
<sequence>MRPKHYLHKVTPTPMDLSAMDGRRIDKRQCREQNLCFYCKKGGHRIANCPRRSNPGQGNGVARRT</sequence>
<keyword evidence="1" id="KW-0863">Zinc-finger</keyword>
<dbReference type="GO" id="GO:0008270">
    <property type="term" value="F:zinc ion binding"/>
    <property type="evidence" value="ECO:0007669"/>
    <property type="project" value="UniProtKB-KW"/>
</dbReference>
<accession>A0A225W9Y2</accession>
<dbReference type="SUPFAM" id="SSF57756">
    <property type="entry name" value="Retrovirus zinc finger-like domains"/>
    <property type="match status" value="1"/>
</dbReference>
<comment type="caution">
    <text evidence="3">The sequence shown here is derived from an EMBL/GenBank/DDBJ whole genome shotgun (WGS) entry which is preliminary data.</text>
</comment>
<organism evidence="3 4">
    <name type="scientific">Phytophthora megakarya</name>
    <dbReference type="NCBI Taxonomy" id="4795"/>
    <lineage>
        <taxon>Eukaryota</taxon>
        <taxon>Sar</taxon>
        <taxon>Stramenopiles</taxon>
        <taxon>Oomycota</taxon>
        <taxon>Peronosporomycetes</taxon>
        <taxon>Peronosporales</taxon>
        <taxon>Peronosporaceae</taxon>
        <taxon>Phytophthora</taxon>
    </lineage>
</organism>
<dbReference type="GO" id="GO:0003676">
    <property type="term" value="F:nucleic acid binding"/>
    <property type="evidence" value="ECO:0007669"/>
    <property type="project" value="InterPro"/>
</dbReference>
<dbReference type="OrthoDB" id="165129at2759"/>
<name>A0A225W9Y2_9STRA</name>
<dbReference type="Gene3D" id="4.10.60.10">
    <property type="entry name" value="Zinc finger, CCHC-type"/>
    <property type="match status" value="1"/>
</dbReference>
<keyword evidence="1" id="KW-0479">Metal-binding</keyword>
<dbReference type="EMBL" id="NBNE01001312">
    <property type="protein sequence ID" value="OWZ14553.1"/>
    <property type="molecule type" value="Genomic_DNA"/>
</dbReference>
<evidence type="ECO:0000256" key="1">
    <source>
        <dbReference type="PROSITE-ProRule" id="PRU00047"/>
    </source>
</evidence>
<protein>
    <recommendedName>
        <fullName evidence="2">CCHC-type domain-containing protein</fullName>
    </recommendedName>
</protein>
<evidence type="ECO:0000313" key="3">
    <source>
        <dbReference type="EMBL" id="OWZ14553.1"/>
    </source>
</evidence>
<keyword evidence="4" id="KW-1185">Reference proteome</keyword>